<evidence type="ECO:0000256" key="3">
    <source>
        <dbReference type="ARBA" id="ARBA00022540"/>
    </source>
</evidence>
<dbReference type="InterPro" id="IPR035979">
    <property type="entry name" value="RBD_domain_sf"/>
</dbReference>
<proteinExistence type="inferred from homology"/>
<gene>
    <name evidence="11" type="ORF">DSTB1V02_LOCUS11217</name>
</gene>
<feature type="region of interest" description="Disordered" evidence="9">
    <location>
        <begin position="80"/>
        <end position="99"/>
    </location>
</feature>
<sequence length="1004" mass="115159">MIYPPVFESPGLLNHTVNTWKGENGGNIVHKLKFLAKKAQGVAESIEKFVTRDDPKYFLLMKPTLDPALYGLTPDWTRLGPERRTHPDPARQTRFRDAMQETQSDRCMADLMGTWEDQPSREDQPSCHISPPCAGLMLGRASQSGYSLTHQLLFVFIGARMGCLEQLDSKSWKLHGLPISRLTEAFLRRVLREAQDIADSGFARNRRDLFLEQEVVGLLFGFEDFIKTEWLDTILSWQTQSGCYSPFSRRTDSRSLTSRIQLRRDSYSLDGECSAHMTTLAVGTLALYATYMAQGVDVAQGVDAAQGRKEEKNQENQDSAPDANGEPAGEPDFSDPEGYVDNISEEELLGELLDKKPKESGGIDSIIVVDGIPKVGPERLEKLQSVIRKIFSSFGKLVTEHYPTSEDGFTKGYMFLEYSSPVNAANAVKTTNGYKLDKAHTFCVNVFTDFEKYASIPEDWIPPEPQPFKDHGDLRSWLTNPDCYDQYSVIYEGGEKTAIYLNSFPEPSLIEQRARWTETYVRWSPLGTYLATFHQRGVALWGGEGFQQIMKFSHPGVQFIDFSPQEKYLVTFSPHAATKQMLGDPGEPQAVIIWDVLTGQRKRSFHAGIWPILRWSHDDQYFARCSQDMLSVYETPSFGLLDKKSLKLPGIKDFSWSPTDNIIAYWMAEEKDIPARVTLLEIPSRNEIRVKNLFNVADCKMHWQKSGDYLCVKVDRYSKVKKDKDEIKYSGMYYNFEVFHMREKQIPVDSVEIKEQIQAFAWEPVGNKFAVVHGEAPSINVSFYSVKTGQTPILLKKFERKQCNQLFWSPAGQFIVLAGLRGMKGDLEFVDTSDFSILNSSDHYMATDVEWDPTGRYVATALGWWTTKVDNAYWLWTFQGKILQKHTPEKFCQLLWRPRPPSLLDTKQIKEVKKNLKKYSKKFDHEDSIKSSVESKVLLDKRRKLLKEFKDYRERKEEEFIEQRLQRLQLRDNVDTDTVQAEETNMDVETLEFLMSEDVTVLKD</sequence>
<evidence type="ECO:0000313" key="11">
    <source>
        <dbReference type="EMBL" id="CAD7251451.1"/>
    </source>
</evidence>
<dbReference type="Gene3D" id="2.130.10.10">
    <property type="entry name" value="YVTN repeat-like/Quinoprotein amine dehydrogenase"/>
    <property type="match status" value="2"/>
</dbReference>
<dbReference type="Gene3D" id="3.30.70.330">
    <property type="match status" value="1"/>
</dbReference>
<dbReference type="OrthoDB" id="10250414at2759"/>
<dbReference type="InterPro" id="IPR015943">
    <property type="entry name" value="WD40/YVTN_repeat-like_dom_sf"/>
</dbReference>
<evidence type="ECO:0000256" key="4">
    <source>
        <dbReference type="ARBA" id="ARBA00022574"/>
    </source>
</evidence>
<name>A0A7R9ACB0_9CRUS</name>
<dbReference type="GO" id="GO:0001732">
    <property type="term" value="P:formation of cytoplasmic translation initiation complex"/>
    <property type="evidence" value="ECO:0007669"/>
    <property type="project" value="UniProtKB-UniRule"/>
</dbReference>
<dbReference type="EMBL" id="CAJPEV010003560">
    <property type="protein sequence ID" value="CAG0900020.1"/>
    <property type="molecule type" value="Genomic_DNA"/>
</dbReference>
<evidence type="ECO:0000259" key="10">
    <source>
        <dbReference type="PROSITE" id="PS50102"/>
    </source>
</evidence>
<dbReference type="InterPro" id="IPR011400">
    <property type="entry name" value="EIF3B"/>
</dbReference>
<keyword evidence="5" id="KW-0677">Repeat</keyword>
<keyword evidence="6 8" id="KW-0694">RNA-binding</keyword>
<accession>A0A7R9ACB0</accession>
<dbReference type="PROSITE" id="PS50102">
    <property type="entry name" value="RRM"/>
    <property type="match status" value="1"/>
</dbReference>
<evidence type="ECO:0000256" key="5">
    <source>
        <dbReference type="ARBA" id="ARBA00022737"/>
    </source>
</evidence>
<protein>
    <recommendedName>
        <fullName evidence="8">Eukaryotic translation initiation factor 3 subunit B</fullName>
        <shortName evidence="8">eIF3b</shortName>
    </recommendedName>
    <alternativeName>
        <fullName evidence="8">Eukaryotic translation initiation factor 3 subunit 9</fullName>
    </alternativeName>
</protein>
<evidence type="ECO:0000256" key="6">
    <source>
        <dbReference type="ARBA" id="ARBA00022884"/>
    </source>
</evidence>
<dbReference type="CDD" id="cd12278">
    <property type="entry name" value="RRM_eIF3B"/>
    <property type="match status" value="1"/>
</dbReference>
<comment type="similarity">
    <text evidence="8">Belongs to the eIF-3 subunit B family.</text>
</comment>
<feature type="domain" description="RRM" evidence="10">
    <location>
        <begin position="365"/>
        <end position="449"/>
    </location>
</feature>
<dbReference type="PANTHER" id="PTHR14068:SF0">
    <property type="entry name" value="EUKARYOTIC TRANSLATION INITIATION FACTOR 3 SUBUNIT B"/>
    <property type="match status" value="1"/>
</dbReference>
<dbReference type="Pfam" id="PF00076">
    <property type="entry name" value="RRM_1"/>
    <property type="match status" value="1"/>
</dbReference>
<feature type="region of interest" description="Disordered" evidence="9">
    <location>
        <begin position="304"/>
        <end position="339"/>
    </location>
</feature>
<keyword evidence="12" id="KW-1185">Reference proteome</keyword>
<dbReference type="InterPro" id="IPR000504">
    <property type="entry name" value="RRM_dom"/>
</dbReference>
<organism evidence="11">
    <name type="scientific">Darwinula stevensoni</name>
    <dbReference type="NCBI Taxonomy" id="69355"/>
    <lineage>
        <taxon>Eukaryota</taxon>
        <taxon>Metazoa</taxon>
        <taxon>Ecdysozoa</taxon>
        <taxon>Arthropoda</taxon>
        <taxon>Crustacea</taxon>
        <taxon>Oligostraca</taxon>
        <taxon>Ostracoda</taxon>
        <taxon>Podocopa</taxon>
        <taxon>Podocopida</taxon>
        <taxon>Darwinulocopina</taxon>
        <taxon>Darwinuloidea</taxon>
        <taxon>Darwinulidae</taxon>
        <taxon>Darwinula</taxon>
    </lineage>
</organism>
<dbReference type="GO" id="GO:0016282">
    <property type="term" value="C:eukaryotic 43S preinitiation complex"/>
    <property type="evidence" value="ECO:0007669"/>
    <property type="project" value="UniProtKB-UniRule"/>
</dbReference>
<dbReference type="InterPro" id="IPR031751">
    <property type="entry name" value="DUF4735"/>
</dbReference>
<keyword evidence="7 8" id="KW-0648">Protein biosynthesis</keyword>
<dbReference type="PANTHER" id="PTHR14068">
    <property type="entry name" value="EUKARYOTIC TRANSLATION INITIATION FACTOR 3 EIF3 -RELATED"/>
    <property type="match status" value="1"/>
</dbReference>
<evidence type="ECO:0000256" key="9">
    <source>
        <dbReference type="SAM" id="MobiDB-lite"/>
    </source>
</evidence>
<comment type="subunit">
    <text evidence="8">Component of the eukaryotic translation initiation factor 3 (eIF-3) complex.</text>
</comment>
<feature type="compositionally biased region" description="Basic and acidic residues" evidence="9">
    <location>
        <begin position="306"/>
        <end position="315"/>
    </location>
</feature>
<dbReference type="GO" id="GO:0003723">
    <property type="term" value="F:RNA binding"/>
    <property type="evidence" value="ECO:0007669"/>
    <property type="project" value="UniProtKB-UniRule"/>
</dbReference>
<dbReference type="GO" id="GO:0033290">
    <property type="term" value="C:eukaryotic 48S preinitiation complex"/>
    <property type="evidence" value="ECO:0007669"/>
    <property type="project" value="UniProtKB-UniRule"/>
</dbReference>
<dbReference type="EMBL" id="LR903077">
    <property type="protein sequence ID" value="CAD7251451.1"/>
    <property type="molecule type" value="Genomic_DNA"/>
</dbReference>
<dbReference type="GO" id="GO:0003743">
    <property type="term" value="F:translation initiation factor activity"/>
    <property type="evidence" value="ECO:0007669"/>
    <property type="project" value="UniProtKB-UniRule"/>
</dbReference>
<dbReference type="GO" id="GO:0005852">
    <property type="term" value="C:eukaryotic translation initiation factor 3 complex"/>
    <property type="evidence" value="ECO:0007669"/>
    <property type="project" value="UniProtKB-UniRule"/>
</dbReference>
<evidence type="ECO:0000256" key="8">
    <source>
        <dbReference type="HAMAP-Rule" id="MF_03001"/>
    </source>
</evidence>
<dbReference type="Proteomes" id="UP000677054">
    <property type="component" value="Unassembled WGS sequence"/>
</dbReference>
<dbReference type="SUPFAM" id="SSF54928">
    <property type="entry name" value="RNA-binding domain, RBD"/>
    <property type="match status" value="1"/>
</dbReference>
<dbReference type="AlphaFoldDB" id="A0A7R9ACB0"/>
<dbReference type="HAMAP" id="MF_03001">
    <property type="entry name" value="eIF3b"/>
    <property type="match status" value="1"/>
</dbReference>
<comment type="subcellular location">
    <subcellularLocation>
        <location evidence="1 8">Cytoplasm</location>
    </subcellularLocation>
</comment>
<dbReference type="FunFam" id="3.30.70.330:FF:000235">
    <property type="entry name" value="Eukaryotic translation initiation factor 3 subunit B"/>
    <property type="match status" value="1"/>
</dbReference>
<comment type="function">
    <text evidence="8">RNA-binding component of the eukaryotic translation initiation factor 3 (eIF-3) complex, which is involved in protein synthesis of a specialized repertoire of mRNAs and, together with other initiation factors, stimulates binding of mRNA and methionyl-tRNAi to the 40S ribosome. The eIF-3 complex specifically targets and initiates translation of a subset of mRNAs involved in cell proliferation.</text>
</comment>
<dbReference type="InterPro" id="IPR012677">
    <property type="entry name" value="Nucleotide-bd_a/b_plait_sf"/>
</dbReference>
<dbReference type="FunFam" id="2.130.10.10:FF:001060">
    <property type="entry name" value="Eukaryotic translation initiation factor 3 subunit B"/>
    <property type="match status" value="1"/>
</dbReference>
<keyword evidence="3 8" id="KW-0396">Initiation factor</keyword>
<evidence type="ECO:0000256" key="2">
    <source>
        <dbReference type="ARBA" id="ARBA00022490"/>
    </source>
</evidence>
<evidence type="ECO:0000256" key="1">
    <source>
        <dbReference type="ARBA" id="ARBA00004496"/>
    </source>
</evidence>
<dbReference type="Pfam" id="PF08662">
    <property type="entry name" value="eIF2A"/>
    <property type="match status" value="1"/>
</dbReference>
<keyword evidence="2 8" id="KW-0963">Cytoplasm</keyword>
<evidence type="ECO:0000256" key="7">
    <source>
        <dbReference type="ARBA" id="ARBA00022917"/>
    </source>
</evidence>
<dbReference type="InterPro" id="IPR013979">
    <property type="entry name" value="TIF_beta_prop-like"/>
</dbReference>
<keyword evidence="4" id="KW-0853">WD repeat</keyword>
<evidence type="ECO:0000313" key="12">
    <source>
        <dbReference type="Proteomes" id="UP000677054"/>
    </source>
</evidence>
<reference evidence="11" key="1">
    <citation type="submission" date="2020-11" db="EMBL/GenBank/DDBJ databases">
        <authorList>
            <person name="Tran Van P."/>
        </authorList>
    </citation>
    <scope>NUCLEOTIDE SEQUENCE</scope>
</reference>
<dbReference type="Pfam" id="PF15882">
    <property type="entry name" value="DUF4735"/>
    <property type="match status" value="1"/>
</dbReference>
<dbReference type="InterPro" id="IPR034363">
    <property type="entry name" value="eIF3B_RRM"/>
</dbReference>
<dbReference type="GO" id="GO:0031369">
    <property type="term" value="F:translation initiation factor binding"/>
    <property type="evidence" value="ECO:0007669"/>
    <property type="project" value="InterPro"/>
</dbReference>
<dbReference type="SUPFAM" id="SSF82171">
    <property type="entry name" value="DPP6 N-terminal domain-like"/>
    <property type="match status" value="1"/>
</dbReference>